<evidence type="ECO:0000259" key="2">
    <source>
        <dbReference type="Pfam" id="PF01243"/>
    </source>
</evidence>
<dbReference type="GO" id="GO:0016627">
    <property type="term" value="F:oxidoreductase activity, acting on the CH-CH group of donors"/>
    <property type="evidence" value="ECO:0007669"/>
    <property type="project" value="TreeGrafter"/>
</dbReference>
<dbReference type="PANTHER" id="PTHR35176">
    <property type="entry name" value="HEME OXYGENASE HI_0854-RELATED"/>
    <property type="match status" value="1"/>
</dbReference>
<dbReference type="InterPro" id="IPR052019">
    <property type="entry name" value="F420H2_bilvrd_red/Heme_oxyg"/>
</dbReference>
<name>A0A1W7CZJ7_9ACTN</name>
<accession>A0A1W7CZJ7</accession>
<dbReference type="GO" id="GO:0070967">
    <property type="term" value="F:coenzyme F420 binding"/>
    <property type="evidence" value="ECO:0007669"/>
    <property type="project" value="TreeGrafter"/>
</dbReference>
<dbReference type="Gene3D" id="2.30.110.10">
    <property type="entry name" value="Electron Transport, Fmn-binding Protein, Chain A"/>
    <property type="match status" value="1"/>
</dbReference>
<dbReference type="AlphaFoldDB" id="A0A1W7CZJ7"/>
<organism evidence="3 4">
    <name type="scientific">Streptomyces marincola</name>
    <dbReference type="NCBI Taxonomy" id="2878388"/>
    <lineage>
        <taxon>Bacteria</taxon>
        <taxon>Bacillati</taxon>
        <taxon>Actinomycetota</taxon>
        <taxon>Actinomycetes</taxon>
        <taxon>Kitasatosporales</taxon>
        <taxon>Streptomycetaceae</taxon>
        <taxon>Streptomyces</taxon>
    </lineage>
</organism>
<reference evidence="3 4" key="1">
    <citation type="submission" date="2017-05" db="EMBL/GenBank/DDBJ databases">
        <title>Complete genome sequence of Streptomyces sp. SCSIO 03032 revealed the diverse biosynthetic pathways for its bioactive secondary metabolites.</title>
        <authorList>
            <person name="Ma L."/>
            <person name="Zhu Y."/>
            <person name="Zhang W."/>
            <person name="Zhang G."/>
            <person name="Tian X."/>
            <person name="Zhang S."/>
            <person name="Zhang C."/>
        </authorList>
    </citation>
    <scope>NUCLEOTIDE SEQUENCE [LARGE SCALE GENOMIC DNA]</scope>
    <source>
        <strain evidence="3 4">SCSIO 03032</strain>
    </source>
</reference>
<protein>
    <submittedName>
        <fullName evidence="3">Pyridoxamine 5'-phosphate oxidase</fullName>
    </submittedName>
</protein>
<dbReference type="InterPro" id="IPR011576">
    <property type="entry name" value="Pyridox_Oxase_N"/>
</dbReference>
<dbReference type="InterPro" id="IPR012349">
    <property type="entry name" value="Split_barrel_FMN-bd"/>
</dbReference>
<dbReference type="RefSeq" id="WP_086160089.1">
    <property type="nucleotide sequence ID" value="NZ_CP021121.1"/>
</dbReference>
<dbReference type="GO" id="GO:0005829">
    <property type="term" value="C:cytosol"/>
    <property type="evidence" value="ECO:0007669"/>
    <property type="project" value="TreeGrafter"/>
</dbReference>
<feature type="domain" description="Pyridoxamine 5'-phosphate oxidase N-terminal" evidence="2">
    <location>
        <begin position="25"/>
        <end position="127"/>
    </location>
</feature>
<proteinExistence type="predicted"/>
<evidence type="ECO:0000256" key="1">
    <source>
        <dbReference type="ARBA" id="ARBA00023002"/>
    </source>
</evidence>
<evidence type="ECO:0000313" key="4">
    <source>
        <dbReference type="Proteomes" id="UP000194218"/>
    </source>
</evidence>
<keyword evidence="1" id="KW-0560">Oxidoreductase</keyword>
<dbReference type="PANTHER" id="PTHR35176:SF4">
    <property type="entry name" value="PYRIDOXAMINE 5'-PHOSPHATE OXIDASE-RELATED FMN-BINDING"/>
    <property type="match status" value="1"/>
</dbReference>
<dbReference type="SUPFAM" id="SSF50475">
    <property type="entry name" value="FMN-binding split barrel"/>
    <property type="match status" value="1"/>
</dbReference>
<dbReference type="OrthoDB" id="157302at2"/>
<gene>
    <name evidence="3" type="ORF">CAG99_16530</name>
</gene>
<evidence type="ECO:0000313" key="3">
    <source>
        <dbReference type="EMBL" id="ARQ70233.1"/>
    </source>
</evidence>
<sequence>MTATRPRTELDPRFSAPGATPAAWAEARDALTAAEVFWLSTVRPDGRPHVTPLIAVLVDDALVFTTGARERKARNLAANPRVVLTTGTNALGHGLDIVVEGTARRAREGAFLERVARAYRDKYGDDWAFTPRDGELHHEEGGAASAYAVVPEVAFGFRKGAFSQTRWRFSLEAGDGTA</sequence>
<dbReference type="KEGG" id="smao:CAG99_16530"/>
<dbReference type="Proteomes" id="UP000194218">
    <property type="component" value="Chromosome"/>
</dbReference>
<dbReference type="EMBL" id="CP021121">
    <property type="protein sequence ID" value="ARQ70233.1"/>
    <property type="molecule type" value="Genomic_DNA"/>
</dbReference>
<keyword evidence="4" id="KW-1185">Reference proteome</keyword>
<dbReference type="Pfam" id="PF01243">
    <property type="entry name" value="PNPOx_N"/>
    <property type="match status" value="1"/>
</dbReference>